<evidence type="ECO:0000256" key="2">
    <source>
        <dbReference type="ARBA" id="ARBA00005336"/>
    </source>
</evidence>
<evidence type="ECO:0000313" key="8">
    <source>
        <dbReference type="Proteomes" id="UP000176662"/>
    </source>
</evidence>
<dbReference type="Pfam" id="PF00933">
    <property type="entry name" value="Glyco_hydro_3"/>
    <property type="match status" value="1"/>
</dbReference>
<keyword evidence="4" id="KW-0378">Hydrolase</keyword>
<comment type="catalytic activity">
    <reaction evidence="1">
        <text>Hydrolysis of terminal non-reducing N-acetyl-D-hexosamine residues in N-acetyl-beta-D-hexosaminides.</text>
        <dbReference type="EC" id="3.2.1.52"/>
    </reaction>
</comment>
<organism evidence="7 8">
    <name type="scientific">Candidatus Nealsonbacteria bacterium RBG_13_38_11</name>
    <dbReference type="NCBI Taxonomy" id="1801662"/>
    <lineage>
        <taxon>Bacteria</taxon>
        <taxon>Candidatus Nealsoniibacteriota</taxon>
    </lineage>
</organism>
<dbReference type="PANTHER" id="PTHR30480:SF13">
    <property type="entry name" value="BETA-HEXOSAMINIDASE"/>
    <property type="match status" value="1"/>
</dbReference>
<keyword evidence="5" id="KW-0326">Glycosidase</keyword>
<dbReference type="GO" id="GO:0005975">
    <property type="term" value="P:carbohydrate metabolic process"/>
    <property type="evidence" value="ECO:0007669"/>
    <property type="project" value="InterPro"/>
</dbReference>
<evidence type="ECO:0000256" key="1">
    <source>
        <dbReference type="ARBA" id="ARBA00001231"/>
    </source>
</evidence>
<protein>
    <recommendedName>
        <fullName evidence="3">beta-N-acetylhexosaminidase</fullName>
        <ecNumber evidence="3">3.2.1.52</ecNumber>
    </recommendedName>
</protein>
<evidence type="ECO:0000259" key="6">
    <source>
        <dbReference type="Pfam" id="PF00933"/>
    </source>
</evidence>
<feature type="domain" description="Glycoside hydrolase family 3 N-terminal" evidence="6">
    <location>
        <begin position="182"/>
        <end position="490"/>
    </location>
</feature>
<name>A0A1G2E0L6_9BACT</name>
<dbReference type="EC" id="3.2.1.52" evidence="3"/>
<evidence type="ECO:0000256" key="3">
    <source>
        <dbReference type="ARBA" id="ARBA00012663"/>
    </source>
</evidence>
<dbReference type="InterPro" id="IPR036962">
    <property type="entry name" value="Glyco_hydro_3_N_sf"/>
</dbReference>
<evidence type="ECO:0000256" key="4">
    <source>
        <dbReference type="ARBA" id="ARBA00022801"/>
    </source>
</evidence>
<gene>
    <name evidence="7" type="ORF">A2Z68_02315</name>
</gene>
<dbReference type="SUPFAM" id="SSF51445">
    <property type="entry name" value="(Trans)glycosidases"/>
    <property type="match status" value="1"/>
</dbReference>
<dbReference type="GO" id="GO:0009254">
    <property type="term" value="P:peptidoglycan turnover"/>
    <property type="evidence" value="ECO:0007669"/>
    <property type="project" value="TreeGrafter"/>
</dbReference>
<feature type="non-terminal residue" evidence="7">
    <location>
        <position position="1"/>
    </location>
</feature>
<dbReference type="InterPro" id="IPR017853">
    <property type="entry name" value="GH"/>
</dbReference>
<dbReference type="InterPro" id="IPR050226">
    <property type="entry name" value="NagZ_Beta-hexosaminidase"/>
</dbReference>
<dbReference type="Proteomes" id="UP000176662">
    <property type="component" value="Unassembled WGS sequence"/>
</dbReference>
<dbReference type="PANTHER" id="PTHR30480">
    <property type="entry name" value="BETA-HEXOSAMINIDASE-RELATED"/>
    <property type="match status" value="1"/>
</dbReference>
<proteinExistence type="inferred from homology"/>
<dbReference type="InterPro" id="IPR001764">
    <property type="entry name" value="Glyco_hydro_3_N"/>
</dbReference>
<dbReference type="AlphaFoldDB" id="A0A1G2E0L6"/>
<dbReference type="Gene3D" id="3.20.20.300">
    <property type="entry name" value="Glycoside hydrolase, family 3, N-terminal domain"/>
    <property type="match status" value="1"/>
</dbReference>
<evidence type="ECO:0000256" key="5">
    <source>
        <dbReference type="ARBA" id="ARBA00023295"/>
    </source>
</evidence>
<evidence type="ECO:0000313" key="7">
    <source>
        <dbReference type="EMBL" id="OGZ19353.1"/>
    </source>
</evidence>
<comment type="similarity">
    <text evidence="2">Belongs to the glycosyl hydrolase 3 family.</text>
</comment>
<dbReference type="GO" id="GO:0004563">
    <property type="term" value="F:beta-N-acetylhexosaminidase activity"/>
    <property type="evidence" value="ECO:0007669"/>
    <property type="project" value="UniProtKB-EC"/>
</dbReference>
<dbReference type="EMBL" id="MHLX01000004">
    <property type="protein sequence ID" value="OGZ19353.1"/>
    <property type="molecule type" value="Genomic_DNA"/>
</dbReference>
<comment type="caution">
    <text evidence="7">The sequence shown here is derived from an EMBL/GenBank/DDBJ whole genome shotgun (WGS) entry which is preliminary data.</text>
</comment>
<reference evidence="7 8" key="1">
    <citation type="journal article" date="2016" name="Nat. Commun.">
        <title>Thousands of microbial genomes shed light on interconnected biogeochemical processes in an aquifer system.</title>
        <authorList>
            <person name="Anantharaman K."/>
            <person name="Brown C.T."/>
            <person name="Hug L.A."/>
            <person name="Sharon I."/>
            <person name="Castelle C.J."/>
            <person name="Probst A.J."/>
            <person name="Thomas B.C."/>
            <person name="Singh A."/>
            <person name="Wilkins M.J."/>
            <person name="Karaoz U."/>
            <person name="Brodie E.L."/>
            <person name="Williams K.H."/>
            <person name="Hubbard S.S."/>
            <person name="Banfield J.F."/>
        </authorList>
    </citation>
    <scope>NUCLEOTIDE SEQUENCE [LARGE SCALE GENOMIC DNA]</scope>
</reference>
<sequence length="496" mass="55109">LISTKAAETIEITNIAAIPQLLSQIMQKTYETDGYTRILFQNTAENKIVGLKEFLTAFEVKIPEEVSAGLNDDFTLFVYSSKGVNRLGFVTKTNTDIATPMLAWEKTMEADTEILFIVLGKESKALASSFKNSSYQGQTFRFLTISKEDFGICYALFDDYFVFTTSFESIKKTFEAIESAELEKQIGQLFIIGFEGTTLTPELTDFFKKYKPGGVILLSKNIENEEQLKKLISDLQTLSLQETSLPLFVATDQEGGVISRIDFLQEKTAQSEIENTEQAYQIGLARGQELKELGINLNLAPLLDVVQEEDFLFDRTFQKDAVTTGNLAKSLIDGQKQAGILTVMKHFPGYAGVTSNPEESLAETSTLPVVSQFKKAMQANPEFVMTTNMVYTSLDNALPFAFSSKAIQYLKNNLGSKVAIMTDDLAQTYLSDKFSLEDMVTKPIAAGADIMIFSGWEIGVAEGLDAFIDAFRKGEIDKDKIQLAILRITNIKNSLK</sequence>
<accession>A0A1G2E0L6</accession>